<organism evidence="1 2">
    <name type="scientific">Lactuca saligna</name>
    <name type="common">Willowleaf lettuce</name>
    <dbReference type="NCBI Taxonomy" id="75948"/>
    <lineage>
        <taxon>Eukaryota</taxon>
        <taxon>Viridiplantae</taxon>
        <taxon>Streptophyta</taxon>
        <taxon>Embryophyta</taxon>
        <taxon>Tracheophyta</taxon>
        <taxon>Spermatophyta</taxon>
        <taxon>Magnoliopsida</taxon>
        <taxon>eudicotyledons</taxon>
        <taxon>Gunneridae</taxon>
        <taxon>Pentapetalae</taxon>
        <taxon>asterids</taxon>
        <taxon>campanulids</taxon>
        <taxon>Asterales</taxon>
        <taxon>Asteraceae</taxon>
        <taxon>Cichorioideae</taxon>
        <taxon>Cichorieae</taxon>
        <taxon>Lactucinae</taxon>
        <taxon>Lactuca</taxon>
    </lineage>
</organism>
<accession>A0AA35VGR2</accession>
<evidence type="ECO:0000313" key="2">
    <source>
        <dbReference type="Proteomes" id="UP001177003"/>
    </source>
</evidence>
<proteinExistence type="predicted"/>
<dbReference type="Proteomes" id="UP001177003">
    <property type="component" value="Chromosome 1"/>
</dbReference>
<dbReference type="EMBL" id="OX465077">
    <property type="protein sequence ID" value="CAI9268583.1"/>
    <property type="molecule type" value="Genomic_DNA"/>
</dbReference>
<reference evidence="1" key="1">
    <citation type="submission" date="2023-04" db="EMBL/GenBank/DDBJ databases">
        <authorList>
            <person name="Vijverberg K."/>
            <person name="Xiong W."/>
            <person name="Schranz E."/>
        </authorList>
    </citation>
    <scope>NUCLEOTIDE SEQUENCE</scope>
</reference>
<protein>
    <submittedName>
        <fullName evidence="1">Uncharacterized protein</fullName>
    </submittedName>
</protein>
<evidence type="ECO:0000313" key="1">
    <source>
        <dbReference type="EMBL" id="CAI9268583.1"/>
    </source>
</evidence>
<gene>
    <name evidence="1" type="ORF">LSALG_LOCUS9000</name>
</gene>
<keyword evidence="2" id="KW-1185">Reference proteome</keyword>
<name>A0AA35VGR2_LACSI</name>
<sequence length="181" mass="20701">MEQPDPNGLFEMKNQSIECVTFFKCFMHEKCKKMYYCEPCLFLMDGLNPILDYVEFTALIFDAYGTDGIIYVYIDNVGVGVDGWFNDDDHESCIDGENEDNICELRNVDVEFDEDVVIMNRTSNDPFLSGQGQANSMVEDGQGLVNVVVEEDVEVHNVQVQQVRPISNILKGIVRRSLREY</sequence>
<dbReference type="AlphaFoldDB" id="A0AA35VGR2"/>